<protein>
    <submittedName>
        <fullName evidence="1">Uncharacterized protein</fullName>
    </submittedName>
</protein>
<accession>A0A3B1DXE8</accession>
<name>A0A3B1DXE8_9ZZZZ</name>
<reference evidence="1" key="1">
    <citation type="submission" date="2018-06" db="EMBL/GenBank/DDBJ databases">
        <authorList>
            <person name="Zhirakovskaya E."/>
        </authorList>
    </citation>
    <scope>NUCLEOTIDE SEQUENCE</scope>
</reference>
<organism evidence="1">
    <name type="scientific">hydrothermal vent metagenome</name>
    <dbReference type="NCBI Taxonomy" id="652676"/>
    <lineage>
        <taxon>unclassified sequences</taxon>
        <taxon>metagenomes</taxon>
        <taxon>ecological metagenomes</taxon>
    </lineage>
</organism>
<proteinExistence type="predicted"/>
<dbReference type="AlphaFoldDB" id="A0A3B1DXE8"/>
<evidence type="ECO:0000313" key="1">
    <source>
        <dbReference type="EMBL" id="VAX41763.1"/>
    </source>
</evidence>
<gene>
    <name evidence="1" type="ORF">MNBD_PLANCTO02-2258</name>
</gene>
<dbReference type="EMBL" id="UOGL01000584">
    <property type="protein sequence ID" value="VAX41763.1"/>
    <property type="molecule type" value="Genomic_DNA"/>
</dbReference>
<sequence>MTSLNSYVTKMIYQKIASFSICLLPPLPSMNRKSIMKKSLVNKTCLMMVVLAFFLRGTAPLVACPFCNAPSLTLTEQIAEADAVVLVEWISAKKGEGDFAGSTTYRIKKIHKAPKKNLKAGETVTLVQHRTGNGDDLFLLLGSMGNQLEWNSPLKITNASYQYITNAPAPDVKGAKRLLYFMKYLEVADQTVADDAYYEFANAPYKEIKTVAKKIPRNKIRKWLINPKTPATRIGLYGLLLGLGGDKEDAKLMKKIIRNQKEELRLGIDGVMSGYILLTGEEGLKFLEETKLVTLYITDKNGKPLLDETGEKKRVPFSEVYATMQALRFLWTYGDGKIEKNRLRQSLRILLNRPELADLVITDLARWKDWSVQEKLMKMYGSENYDVQSVKTSIVRYFLACTADVPKNSKLPEPKHVKKAKKYLKILEQKDPRTVKTAKRFFFIR</sequence>